<evidence type="ECO:0000259" key="1">
    <source>
        <dbReference type="Pfam" id="PF00561"/>
    </source>
</evidence>
<dbReference type="Pfam" id="PF00561">
    <property type="entry name" value="Abhydrolase_1"/>
    <property type="match status" value="1"/>
</dbReference>
<keyword evidence="2" id="KW-0378">Hydrolase</keyword>
<dbReference type="Proteomes" id="UP000659047">
    <property type="component" value="Unassembled WGS sequence"/>
</dbReference>
<sequence length="262" mass="29214">MSVVNKSDATLYYEVTGEGFPVIFLHGGGGNTLCWFQQVPFFSQYYKVITVDLRGFKNSRCDPACVHTRYFPDDLRAVMDAEGIDRAALVCQSLGAWAGLPLAARAPERVASLFITGSPTPAYSPENWQVLKTAGDTFNQGKFGGTGRNGGTGWNRAFLELNPELFFLYSQIKRLNGPFDACTMQDEEVKLYPRDFASYRVPTLIGGGSHDDFLTPDSHKHVATLIPGAEIYTFENAGHSPYYETPEEYNKVLYEFLRNTLN</sequence>
<dbReference type="AlphaFoldDB" id="A0A8K0XYB7"/>
<gene>
    <name evidence="2" type="ORF">JJB97_14540</name>
</gene>
<evidence type="ECO:0000313" key="2">
    <source>
        <dbReference type="EMBL" id="MBK4716523.1"/>
    </source>
</evidence>
<organism evidence="2 3">
    <name type="scientific">Tenebrionibacter intestinalis</name>
    <dbReference type="NCBI Taxonomy" id="2799638"/>
    <lineage>
        <taxon>Bacteria</taxon>
        <taxon>Pseudomonadati</taxon>
        <taxon>Pseudomonadota</taxon>
        <taxon>Gammaproteobacteria</taxon>
        <taxon>Enterobacterales</taxon>
        <taxon>Enterobacteriaceae</taxon>
        <taxon>Tenebrionibacter/Tenebrionicola group</taxon>
        <taxon>Tenebrionibacter</taxon>
    </lineage>
</organism>
<name>A0A8K0XYB7_9ENTR</name>
<dbReference type="SUPFAM" id="SSF53474">
    <property type="entry name" value="alpha/beta-Hydrolases"/>
    <property type="match status" value="1"/>
</dbReference>
<dbReference type="RefSeq" id="WP_238714730.1">
    <property type="nucleotide sequence ID" value="NZ_JAEPBH010000042.1"/>
</dbReference>
<dbReference type="InterPro" id="IPR050471">
    <property type="entry name" value="AB_hydrolase"/>
</dbReference>
<dbReference type="InterPro" id="IPR000073">
    <property type="entry name" value="AB_hydrolase_1"/>
</dbReference>
<dbReference type="PANTHER" id="PTHR43433">
    <property type="entry name" value="HYDROLASE, ALPHA/BETA FOLD FAMILY PROTEIN"/>
    <property type="match status" value="1"/>
</dbReference>
<evidence type="ECO:0000313" key="3">
    <source>
        <dbReference type="Proteomes" id="UP000659047"/>
    </source>
</evidence>
<dbReference type="Gene3D" id="3.40.50.1820">
    <property type="entry name" value="alpha/beta hydrolase"/>
    <property type="match status" value="1"/>
</dbReference>
<feature type="domain" description="AB hydrolase-1" evidence="1">
    <location>
        <begin position="21"/>
        <end position="244"/>
    </location>
</feature>
<reference evidence="2" key="1">
    <citation type="submission" date="2021-01" db="EMBL/GenBank/DDBJ databases">
        <title>Intestinitalea alba gen. nov., sp. nov., a novel genus of the family Enterobacteriaceae, isolated from the gut of the plastic-eating mealworm Tenebrio molitor L.</title>
        <authorList>
            <person name="Yang Y."/>
        </authorList>
    </citation>
    <scope>NUCLEOTIDE SEQUENCE</scope>
    <source>
        <strain evidence="2">BIT-L3</strain>
    </source>
</reference>
<dbReference type="PRINTS" id="PR00111">
    <property type="entry name" value="ABHYDROLASE"/>
</dbReference>
<dbReference type="PANTHER" id="PTHR43433:SF5">
    <property type="entry name" value="AB HYDROLASE-1 DOMAIN-CONTAINING PROTEIN"/>
    <property type="match status" value="1"/>
</dbReference>
<proteinExistence type="predicted"/>
<dbReference type="GO" id="GO:0016787">
    <property type="term" value="F:hydrolase activity"/>
    <property type="evidence" value="ECO:0007669"/>
    <property type="project" value="UniProtKB-KW"/>
</dbReference>
<comment type="caution">
    <text evidence="2">The sequence shown here is derived from an EMBL/GenBank/DDBJ whole genome shotgun (WGS) entry which is preliminary data.</text>
</comment>
<dbReference type="InterPro" id="IPR029058">
    <property type="entry name" value="AB_hydrolase_fold"/>
</dbReference>
<accession>A0A8K0XYB7</accession>
<dbReference type="EMBL" id="JAEPBH010000042">
    <property type="protein sequence ID" value="MBK4716523.1"/>
    <property type="molecule type" value="Genomic_DNA"/>
</dbReference>
<keyword evidence="3" id="KW-1185">Reference proteome</keyword>
<protein>
    <submittedName>
        <fullName evidence="2">Alpha/beta hydrolase</fullName>
    </submittedName>
</protein>